<name>A0A9P1GMQ6_9DINO</name>
<feature type="compositionally biased region" description="Low complexity" evidence="1">
    <location>
        <begin position="626"/>
        <end position="648"/>
    </location>
</feature>
<feature type="domain" description="J" evidence="2">
    <location>
        <begin position="154"/>
        <end position="214"/>
    </location>
</feature>
<evidence type="ECO:0000256" key="1">
    <source>
        <dbReference type="SAM" id="MobiDB-lite"/>
    </source>
</evidence>
<evidence type="ECO:0000313" key="3">
    <source>
        <dbReference type="EMBL" id="CAI4017665.1"/>
    </source>
</evidence>
<proteinExistence type="predicted"/>
<organism evidence="3">
    <name type="scientific">Cladocopium goreaui</name>
    <dbReference type="NCBI Taxonomy" id="2562237"/>
    <lineage>
        <taxon>Eukaryota</taxon>
        <taxon>Sar</taxon>
        <taxon>Alveolata</taxon>
        <taxon>Dinophyceae</taxon>
        <taxon>Suessiales</taxon>
        <taxon>Symbiodiniaceae</taxon>
        <taxon>Cladocopium</taxon>
    </lineage>
</organism>
<gene>
    <name evidence="3" type="ORF">C1SCF055_LOCUS42291</name>
</gene>
<dbReference type="Proteomes" id="UP001152797">
    <property type="component" value="Unassembled WGS sequence"/>
</dbReference>
<keyword evidence="5" id="KW-1185">Reference proteome</keyword>
<dbReference type="InterPro" id="IPR036869">
    <property type="entry name" value="J_dom_sf"/>
</dbReference>
<dbReference type="InterPro" id="IPR001623">
    <property type="entry name" value="DnaJ_domain"/>
</dbReference>
<evidence type="ECO:0000313" key="5">
    <source>
        <dbReference type="Proteomes" id="UP001152797"/>
    </source>
</evidence>
<dbReference type="Pfam" id="PF00226">
    <property type="entry name" value="DnaJ"/>
    <property type="match status" value="1"/>
</dbReference>
<evidence type="ECO:0000259" key="2">
    <source>
        <dbReference type="PROSITE" id="PS50076"/>
    </source>
</evidence>
<dbReference type="SUPFAM" id="SSF46565">
    <property type="entry name" value="Chaperone J-domain"/>
    <property type="match status" value="1"/>
</dbReference>
<dbReference type="PROSITE" id="PS50076">
    <property type="entry name" value="DNAJ_2"/>
    <property type="match status" value="1"/>
</dbReference>
<feature type="region of interest" description="Disordered" evidence="1">
    <location>
        <begin position="619"/>
        <end position="680"/>
    </location>
</feature>
<dbReference type="CDD" id="cd06257">
    <property type="entry name" value="DnaJ"/>
    <property type="match status" value="1"/>
</dbReference>
<reference evidence="3" key="1">
    <citation type="submission" date="2022-10" db="EMBL/GenBank/DDBJ databases">
        <authorList>
            <person name="Chen Y."/>
            <person name="Dougan E. K."/>
            <person name="Chan C."/>
            <person name="Rhodes N."/>
            <person name="Thang M."/>
        </authorList>
    </citation>
    <scope>NUCLEOTIDE SEQUENCE</scope>
</reference>
<accession>A0A9P1GMQ6</accession>
<dbReference type="Gene3D" id="1.10.287.110">
    <property type="entry name" value="DnaJ domain"/>
    <property type="match status" value="1"/>
</dbReference>
<sequence length="1454" mass="163133">MSVPSGQQTDGVFIPLTVNNLLPSVDEETIGAFFNSAWFRAVDVEFAEEELSLLPISSVQRQADSGGGCTIWCRSKAVAEVVLTRLKGISYQGRTLEIFKLAGKPVPLDQLQPSALDRLVRSHDKKVALAKQNGDEVSHVSRATSLNGTPNAPCFYDVLKIDRAAEGREIKEAYVKLRRDLDPLGAAPSDLGRIVEAYETLSDPLKRNVYDHRPLKFWQDAKKAKEQKDRRPAMWVLKHSNDIKNGRVRRVRCTDRQAQTLIQQARNILTRVRGADLLVVAPLFPEVWISGNPQQLRNVEQMLKEASEEADGLRAPADGVVLKVPPVHAPKLPELGEKRNRFVEEIKAKTHSMLSFCEDRIIIRGGQVPVAVAWIQGRVLWRAEITCYDGSKMDGWQYSLSAERALHANPELVPDREPDVDEVEAILRSESPQGTTAERALHALDAIFRGRSAMSFTLLRLLTSKVVYHAVEQDQNIVNQFIVTVVRTWSKFNLQRPLYEFHKNSLLTILWKVPHVIVPYAGRYEQHLTSAIPTGQWVSWRQFLDTPGSPARLWLYQFLTDSAKACNFGVDEKWCQDHHICSFMLHYALGRYCHVDDQHGLCKRELVWFQGQAVPPVQPPVPQAPAFPQAPSTTSKAKPPTPPEATKANGPSPAQAEPRRSESVSRSRSRPPAKIPVKAKLDMSGHWKDLTSDKAVTLRPAQAVELLLFAAEKKDHFRKGHLLGELARNIAKSGAGSVEGLCRLLEGKSLDLLQAISTLEKIAAVSWDEQTLLALLHAGLHEQRQKEDVSSTLSLLDNVVEVPWKDFLLREDCSVIPFLAESGDRRVQRKLCQVVGHLEGTSAVGMFCRHKEAVMASLEAAASTAPGFSILSHVVKCFQSAGFDTDRMMTCVAGAFHRISKAGIEHMSDIWREVSRCVQMEVPEAMDCTLQHFRGFGSLHRFTDDHAPAEVTIFLCGAAVRLDAQEVWRTDAFKEERLKKLEVRQLLSCLKALLGTGREEQRVFFKAALQKNNEVNFTAVEALLFVQVAHELKEVAELAQHQKIINRAIEQDSLVDCVKVLQTLVEHGISNLEKVSKGTAQRIVQIAQQMSSAQLENHLLELRAAVQLLHQQGYLSREQQTGQQRFAERMSALRNLREVASKQRCNDLCIAQIIAMFLSDPKSTSRSSKKTLELAELLCGVITEQKENYPPETECSLLVRVTGNDKAAQQILPGVYSVVGKHDGCSVYQRVVPHMDKTNAVYMYYWSEQHQWYVGPSVGSDSVWAYADGAKSSTRPPRRNWHWQKPLENQKKLIINISVFCFEAGPAPGPTQAMPKTKAAVPQAKSRPHEPGNSAVQANVEPPTKKARPEVPPKNRAFKPGAKMPMPSPPSAVENENQRKCMEWLKGLDKGKGEFVKYFEKLKEHYDADLDNIKLARFEDEEGRQCIEKTFYEDIEAIKGGHQMIFRKHIWNIP</sequence>
<dbReference type="OrthoDB" id="441953at2759"/>
<dbReference type="EMBL" id="CAMXCT020006649">
    <property type="protein sequence ID" value="CAL1171040.1"/>
    <property type="molecule type" value="Genomic_DNA"/>
</dbReference>
<dbReference type="EMBL" id="CAMXCT030006649">
    <property type="protein sequence ID" value="CAL4804977.1"/>
    <property type="molecule type" value="Genomic_DNA"/>
</dbReference>
<protein>
    <submittedName>
        <fullName evidence="4">J domain-containing protein</fullName>
    </submittedName>
</protein>
<evidence type="ECO:0000313" key="4">
    <source>
        <dbReference type="EMBL" id="CAL4804977.1"/>
    </source>
</evidence>
<dbReference type="EMBL" id="CAMXCT010006649">
    <property type="protein sequence ID" value="CAI4017665.1"/>
    <property type="molecule type" value="Genomic_DNA"/>
</dbReference>
<comment type="caution">
    <text evidence="3">The sequence shown here is derived from an EMBL/GenBank/DDBJ whole genome shotgun (WGS) entry which is preliminary data.</text>
</comment>
<feature type="region of interest" description="Disordered" evidence="1">
    <location>
        <begin position="1321"/>
        <end position="1374"/>
    </location>
</feature>
<reference evidence="4 5" key="2">
    <citation type="submission" date="2024-05" db="EMBL/GenBank/DDBJ databases">
        <authorList>
            <person name="Chen Y."/>
            <person name="Shah S."/>
            <person name="Dougan E. K."/>
            <person name="Thang M."/>
            <person name="Chan C."/>
        </authorList>
    </citation>
    <scope>NUCLEOTIDE SEQUENCE [LARGE SCALE GENOMIC DNA]</scope>
</reference>
<feature type="compositionally biased region" description="Basic and acidic residues" evidence="1">
    <location>
        <begin position="1343"/>
        <end position="1353"/>
    </location>
</feature>
<dbReference type="PRINTS" id="PR00625">
    <property type="entry name" value="JDOMAIN"/>
</dbReference>